<protein>
    <submittedName>
        <fullName evidence="2">EGF-like domain-containing protein</fullName>
    </submittedName>
</protein>
<name>A0A1I7X567_HETBA</name>
<dbReference type="Pfam" id="PF14625">
    <property type="entry name" value="Lustrin_cystein"/>
    <property type="match status" value="1"/>
</dbReference>
<sequence length="137" mass="15259">MPLMDFAGNIKRCDGENVPCPGSHECVGFGMESVCCQKAGTTLMLHQTLVALSLSRAVEEMTTTSKREESVCNSVVVKNLINTYLFTTISLYKGDLQLTRNISDLQDYYENINKRQKLTDKGIPSHKNHLSVTSAKR</sequence>
<proteinExistence type="predicted"/>
<accession>A0A1I7X567</accession>
<dbReference type="AlphaFoldDB" id="A0A1I7X567"/>
<dbReference type="WBParaSite" id="Hba_12536">
    <property type="protein sequence ID" value="Hba_12536"/>
    <property type="gene ID" value="Hba_12536"/>
</dbReference>
<evidence type="ECO:0000313" key="1">
    <source>
        <dbReference type="Proteomes" id="UP000095283"/>
    </source>
</evidence>
<keyword evidence="1" id="KW-1185">Reference proteome</keyword>
<reference evidence="2" key="1">
    <citation type="submission" date="2016-11" db="UniProtKB">
        <authorList>
            <consortium name="WormBaseParasite"/>
        </authorList>
    </citation>
    <scope>IDENTIFICATION</scope>
</reference>
<organism evidence="1 2">
    <name type="scientific">Heterorhabditis bacteriophora</name>
    <name type="common">Entomopathogenic nematode worm</name>
    <dbReference type="NCBI Taxonomy" id="37862"/>
    <lineage>
        <taxon>Eukaryota</taxon>
        <taxon>Metazoa</taxon>
        <taxon>Ecdysozoa</taxon>
        <taxon>Nematoda</taxon>
        <taxon>Chromadorea</taxon>
        <taxon>Rhabditida</taxon>
        <taxon>Rhabditina</taxon>
        <taxon>Rhabditomorpha</taxon>
        <taxon>Strongyloidea</taxon>
        <taxon>Heterorhabditidae</taxon>
        <taxon>Heterorhabditis</taxon>
    </lineage>
</organism>
<dbReference type="Proteomes" id="UP000095283">
    <property type="component" value="Unplaced"/>
</dbReference>
<dbReference type="InterPro" id="IPR028150">
    <property type="entry name" value="Lustrin_cystein"/>
</dbReference>
<evidence type="ECO:0000313" key="2">
    <source>
        <dbReference type="WBParaSite" id="Hba_12536"/>
    </source>
</evidence>